<dbReference type="GO" id="GO:0003700">
    <property type="term" value="F:DNA-binding transcription factor activity"/>
    <property type="evidence" value="ECO:0007669"/>
    <property type="project" value="InterPro"/>
</dbReference>
<dbReference type="Proteomes" id="UP000250079">
    <property type="component" value="Chromosome"/>
</dbReference>
<dbReference type="AlphaFoldDB" id="A0A2Z2NWF2"/>
<evidence type="ECO:0000313" key="6">
    <source>
        <dbReference type="EMBL" id="ASJ71474.1"/>
    </source>
</evidence>
<dbReference type="FunFam" id="3.40.190.10:FF:000017">
    <property type="entry name" value="Glycine cleavage system transcriptional activator"/>
    <property type="match status" value="1"/>
</dbReference>
<dbReference type="FunFam" id="1.10.10.10:FF:000038">
    <property type="entry name" value="Glycine cleavage system transcriptional activator"/>
    <property type="match status" value="1"/>
</dbReference>
<dbReference type="InterPro" id="IPR000847">
    <property type="entry name" value="LysR_HTH_N"/>
</dbReference>
<dbReference type="SUPFAM" id="SSF53850">
    <property type="entry name" value="Periplasmic binding protein-like II"/>
    <property type="match status" value="1"/>
</dbReference>
<dbReference type="InterPro" id="IPR005119">
    <property type="entry name" value="LysR_subst-bd"/>
</dbReference>
<keyword evidence="2" id="KW-0805">Transcription regulation</keyword>
<accession>A0A2Z2NWF2</accession>
<dbReference type="Pfam" id="PF00126">
    <property type="entry name" value="HTH_1"/>
    <property type="match status" value="1"/>
</dbReference>
<dbReference type="CDD" id="cd08432">
    <property type="entry name" value="PBP2_GcdR_TrpI_HvrB_AmpR_like"/>
    <property type="match status" value="1"/>
</dbReference>
<evidence type="ECO:0000256" key="2">
    <source>
        <dbReference type="ARBA" id="ARBA00023015"/>
    </source>
</evidence>
<keyword evidence="7" id="KW-1185">Reference proteome</keyword>
<name>A0A2Z2NWF2_9GAMM</name>
<dbReference type="InterPro" id="IPR058163">
    <property type="entry name" value="LysR-type_TF_proteobact-type"/>
</dbReference>
<comment type="similarity">
    <text evidence="1">Belongs to the LysR transcriptional regulatory family.</text>
</comment>
<dbReference type="Pfam" id="PF03466">
    <property type="entry name" value="LysR_substrate"/>
    <property type="match status" value="1"/>
</dbReference>
<evidence type="ECO:0000256" key="4">
    <source>
        <dbReference type="ARBA" id="ARBA00023163"/>
    </source>
</evidence>
<dbReference type="KEGG" id="gai:IMCC3135_06835"/>
<evidence type="ECO:0000256" key="3">
    <source>
        <dbReference type="ARBA" id="ARBA00023125"/>
    </source>
</evidence>
<dbReference type="PANTHER" id="PTHR30537:SF26">
    <property type="entry name" value="GLYCINE CLEAVAGE SYSTEM TRANSCRIPTIONAL ACTIVATOR"/>
    <property type="match status" value="1"/>
</dbReference>
<dbReference type="Gene3D" id="3.40.190.10">
    <property type="entry name" value="Periplasmic binding protein-like II"/>
    <property type="match status" value="2"/>
</dbReference>
<dbReference type="OrthoDB" id="9786526at2"/>
<dbReference type="NCBIfam" id="NF008352">
    <property type="entry name" value="PRK11139.1"/>
    <property type="match status" value="1"/>
</dbReference>
<reference evidence="6 7" key="1">
    <citation type="submission" date="2016-12" db="EMBL/GenBank/DDBJ databases">
        <authorList>
            <person name="Song W.-J."/>
            <person name="Kurnit D.M."/>
        </authorList>
    </citation>
    <scope>NUCLEOTIDE SEQUENCE [LARGE SCALE GENOMIC DNA]</scope>
    <source>
        <strain evidence="6 7">IMCC3135</strain>
    </source>
</reference>
<dbReference type="PRINTS" id="PR00039">
    <property type="entry name" value="HTHLYSR"/>
</dbReference>
<dbReference type="InterPro" id="IPR036388">
    <property type="entry name" value="WH-like_DNA-bd_sf"/>
</dbReference>
<keyword evidence="3" id="KW-0238">DNA-binding</keyword>
<dbReference type="SUPFAM" id="SSF46785">
    <property type="entry name" value="Winged helix' DNA-binding domain"/>
    <property type="match status" value="1"/>
</dbReference>
<keyword evidence="4" id="KW-0804">Transcription</keyword>
<protein>
    <submittedName>
        <fullName evidence="6">Glycine cleavage system transcriptional activator</fullName>
    </submittedName>
</protein>
<dbReference type="GO" id="GO:0043565">
    <property type="term" value="F:sequence-specific DNA binding"/>
    <property type="evidence" value="ECO:0007669"/>
    <property type="project" value="TreeGrafter"/>
</dbReference>
<evidence type="ECO:0000259" key="5">
    <source>
        <dbReference type="PROSITE" id="PS50931"/>
    </source>
</evidence>
<sequence>MAGPLPLNALNAFEVAARHESFSKAAEELNVTPAAISQQIRMLEELLGVQLFHRLNRGLALTDAGKSGLSKLQHGFQSVTEAVQQIQSEQSQSLNVWMAPSFASKWLMPRMHRFVEKHPSIDLRISASVELVDTSASAPSLSEDILHRHDIDVAIRFGSGNYPGCRVEKLMDVTALPMCSPSLLEDSSRPLRCPEDLAGHTLLHDETPYEGRPDWSGWLDAVGVTSVDGTRGLRFNRVSLALAAAVEAQGVVLSLEQLAANDLEKGRLVIPFEHRVKLTHAYHCISLEHTEDDERVRTFKEWLFEEASNMKTTG</sequence>
<dbReference type="InterPro" id="IPR036390">
    <property type="entry name" value="WH_DNA-bd_sf"/>
</dbReference>
<dbReference type="EMBL" id="CP018632">
    <property type="protein sequence ID" value="ASJ71474.1"/>
    <property type="molecule type" value="Genomic_DNA"/>
</dbReference>
<organism evidence="6 7">
    <name type="scientific">Granulosicoccus antarcticus IMCC3135</name>
    <dbReference type="NCBI Taxonomy" id="1192854"/>
    <lineage>
        <taxon>Bacteria</taxon>
        <taxon>Pseudomonadati</taxon>
        <taxon>Pseudomonadota</taxon>
        <taxon>Gammaproteobacteria</taxon>
        <taxon>Chromatiales</taxon>
        <taxon>Granulosicoccaceae</taxon>
        <taxon>Granulosicoccus</taxon>
    </lineage>
</organism>
<dbReference type="RefSeq" id="WP_088916910.1">
    <property type="nucleotide sequence ID" value="NZ_CP018632.1"/>
</dbReference>
<dbReference type="GO" id="GO:0006351">
    <property type="term" value="P:DNA-templated transcription"/>
    <property type="evidence" value="ECO:0007669"/>
    <property type="project" value="TreeGrafter"/>
</dbReference>
<evidence type="ECO:0000313" key="7">
    <source>
        <dbReference type="Proteomes" id="UP000250079"/>
    </source>
</evidence>
<evidence type="ECO:0000256" key="1">
    <source>
        <dbReference type="ARBA" id="ARBA00009437"/>
    </source>
</evidence>
<proteinExistence type="inferred from homology"/>
<dbReference type="Gene3D" id="1.10.10.10">
    <property type="entry name" value="Winged helix-like DNA-binding domain superfamily/Winged helix DNA-binding domain"/>
    <property type="match status" value="1"/>
</dbReference>
<gene>
    <name evidence="6" type="primary">gcvA_4</name>
    <name evidence="6" type="ORF">IMCC3135_06835</name>
</gene>
<feature type="domain" description="HTH lysR-type" evidence="5">
    <location>
        <begin position="5"/>
        <end position="62"/>
    </location>
</feature>
<dbReference type="PANTHER" id="PTHR30537">
    <property type="entry name" value="HTH-TYPE TRANSCRIPTIONAL REGULATOR"/>
    <property type="match status" value="1"/>
</dbReference>
<dbReference type="PROSITE" id="PS50931">
    <property type="entry name" value="HTH_LYSR"/>
    <property type="match status" value="1"/>
</dbReference>